<keyword evidence="4" id="KW-1185">Reference proteome</keyword>
<feature type="compositionally biased region" description="Basic and acidic residues" evidence="1">
    <location>
        <begin position="129"/>
        <end position="141"/>
    </location>
</feature>
<feature type="region of interest" description="Disordered" evidence="1">
    <location>
        <begin position="1"/>
        <end position="162"/>
    </location>
</feature>
<evidence type="ECO:0000256" key="1">
    <source>
        <dbReference type="SAM" id="MobiDB-lite"/>
    </source>
</evidence>
<feature type="domain" description="DUF4604" evidence="2">
    <location>
        <begin position="6"/>
        <end position="160"/>
    </location>
</feature>
<reference evidence="3 4" key="1">
    <citation type="journal article" date="2017" name="Genome Announc.">
        <title>Genome sequence of the saprophytic ascomycete Epicoccum nigrum ICMP 19927 strain isolated from New Zealand.</title>
        <authorList>
            <person name="Fokin M."/>
            <person name="Fleetwood D."/>
            <person name="Weir B.S."/>
            <person name="Villas-Boas S.G."/>
        </authorList>
    </citation>
    <scope>NUCLEOTIDE SEQUENCE [LARGE SCALE GENOMIC DNA]</scope>
    <source>
        <strain evidence="3 4">ICMP 19927</strain>
    </source>
</reference>
<dbReference type="OMA" id="HPIARNK"/>
<sequence length="162" mass="18056">MSFKAKDLQFDNSQPAFLQRLRGQLQGDDSARHERPIPRNKRMKQDDEDDAPTYVLEDTNESMTKEEYEAFVAEKDPKEDAASEQEGASKEPGKAADGKSRDKIAEVGANAKKRKAAKVIGDEQEDSKDEPKDVKAAETKTVKKPKKKAKAVKLTFGDEEEG</sequence>
<dbReference type="EMBL" id="KZ107840">
    <property type="protein sequence ID" value="OSS51881.1"/>
    <property type="molecule type" value="Genomic_DNA"/>
</dbReference>
<organism evidence="3 4">
    <name type="scientific">Epicoccum nigrum</name>
    <name type="common">Soil fungus</name>
    <name type="synonym">Epicoccum purpurascens</name>
    <dbReference type="NCBI Taxonomy" id="105696"/>
    <lineage>
        <taxon>Eukaryota</taxon>
        <taxon>Fungi</taxon>
        <taxon>Dikarya</taxon>
        <taxon>Ascomycota</taxon>
        <taxon>Pezizomycotina</taxon>
        <taxon>Dothideomycetes</taxon>
        <taxon>Pleosporomycetidae</taxon>
        <taxon>Pleosporales</taxon>
        <taxon>Pleosporineae</taxon>
        <taxon>Didymellaceae</taxon>
        <taxon>Epicoccum</taxon>
    </lineage>
</organism>
<dbReference type="AlphaFoldDB" id="A0A1Y2M766"/>
<dbReference type="Proteomes" id="UP000193240">
    <property type="component" value="Unassembled WGS sequence"/>
</dbReference>
<name>A0A1Y2M766_EPING</name>
<gene>
    <name evidence="3" type="ORF">B5807_03284</name>
</gene>
<dbReference type="Pfam" id="PF15377">
    <property type="entry name" value="DUF4604"/>
    <property type="match status" value="1"/>
</dbReference>
<evidence type="ECO:0000259" key="2">
    <source>
        <dbReference type="Pfam" id="PF15377"/>
    </source>
</evidence>
<protein>
    <recommendedName>
        <fullName evidence="2">DUF4604 domain-containing protein</fullName>
    </recommendedName>
</protein>
<dbReference type="InParanoid" id="A0A1Y2M766"/>
<evidence type="ECO:0000313" key="4">
    <source>
        <dbReference type="Proteomes" id="UP000193240"/>
    </source>
</evidence>
<feature type="compositionally biased region" description="Basic residues" evidence="1">
    <location>
        <begin position="142"/>
        <end position="151"/>
    </location>
</feature>
<accession>A0A1Y2M766</accession>
<feature type="compositionally biased region" description="Basic and acidic residues" evidence="1">
    <location>
        <begin position="63"/>
        <end position="105"/>
    </location>
</feature>
<evidence type="ECO:0000313" key="3">
    <source>
        <dbReference type="EMBL" id="OSS51881.1"/>
    </source>
</evidence>
<dbReference type="InterPro" id="IPR027911">
    <property type="entry name" value="DUF4604"/>
</dbReference>
<proteinExistence type="predicted"/>